<comment type="caution">
    <text evidence="1">The sequence shown here is derived from an EMBL/GenBank/DDBJ whole genome shotgun (WGS) entry which is preliminary data.</text>
</comment>
<sequence>MARYFPLPFTCQHEVYTPGVEDDHGNTVPGWLDPVSRPCVWWTPDTAEPATPPTGGDRVTVDVVLVVDSAVTVGHRDRFTIAELLDSDGNPARLEVIGLPKDSNHSPFGFSPDRLVIELKAVF</sequence>
<evidence type="ECO:0000313" key="2">
    <source>
        <dbReference type="Proteomes" id="UP000193811"/>
    </source>
</evidence>
<organism evidence="1 2">
    <name type="scientific">Mycolicibacterium conceptionense</name>
    <dbReference type="NCBI Taxonomy" id="451644"/>
    <lineage>
        <taxon>Bacteria</taxon>
        <taxon>Bacillati</taxon>
        <taxon>Actinomycetota</taxon>
        <taxon>Actinomycetes</taxon>
        <taxon>Mycobacteriales</taxon>
        <taxon>Mycobacteriaceae</taxon>
        <taxon>Mycolicibacterium</taxon>
    </lineage>
</organism>
<protein>
    <recommendedName>
        <fullName evidence="3">Head-to-tail stopper</fullName>
    </recommendedName>
</protein>
<dbReference type="EMBL" id="LQOP01000036">
    <property type="protein sequence ID" value="ORV20187.1"/>
    <property type="molecule type" value="Genomic_DNA"/>
</dbReference>
<reference evidence="1 2" key="1">
    <citation type="submission" date="2016-01" db="EMBL/GenBank/DDBJ databases">
        <title>The new phylogeny of the genus Mycobacterium.</title>
        <authorList>
            <person name="Tarcisio F."/>
            <person name="Conor M."/>
            <person name="Antonella G."/>
            <person name="Elisabetta G."/>
            <person name="Giulia F.S."/>
            <person name="Sara T."/>
            <person name="Anna F."/>
            <person name="Clotilde B."/>
            <person name="Roberto B."/>
            <person name="Veronica D.S."/>
            <person name="Fabio R."/>
            <person name="Monica P."/>
            <person name="Olivier J."/>
            <person name="Enrico T."/>
            <person name="Nicola S."/>
        </authorList>
    </citation>
    <scope>NUCLEOTIDE SEQUENCE [LARGE SCALE GENOMIC DNA]</scope>
    <source>
        <strain evidence="1 2">CCUG 50187</strain>
    </source>
</reference>
<evidence type="ECO:0000313" key="1">
    <source>
        <dbReference type="EMBL" id="ORV20187.1"/>
    </source>
</evidence>
<accession>A0ABX3UY85</accession>
<name>A0ABX3UY85_9MYCO</name>
<proteinExistence type="predicted"/>
<dbReference type="Proteomes" id="UP000193811">
    <property type="component" value="Unassembled WGS sequence"/>
</dbReference>
<gene>
    <name evidence="1" type="ORF">AWB98_29350</name>
</gene>
<evidence type="ECO:0008006" key="3">
    <source>
        <dbReference type="Google" id="ProtNLM"/>
    </source>
</evidence>
<keyword evidence="2" id="KW-1185">Reference proteome</keyword>